<evidence type="ECO:0000313" key="1">
    <source>
        <dbReference type="EMBL" id="MCP1173753.1"/>
    </source>
</evidence>
<proteinExistence type="predicted"/>
<gene>
    <name evidence="1" type="ORF">NKG59_15435</name>
</gene>
<reference evidence="2" key="1">
    <citation type="journal article" date="2023" name="Front. Microbiol.">
        <title>Ralstonia chuxiongensis sp. nov., Ralstonia mojiangensis sp. nov., and Ralstonia soli sp. nov., isolated from tobacco fields, are three novel species in the family Burkholderiaceae.</title>
        <authorList>
            <person name="Lu C.H."/>
            <person name="Zhang Y.Y."/>
            <person name="Jiang N."/>
            <person name="Chen W."/>
            <person name="Shao X."/>
            <person name="Zhao Z.M."/>
            <person name="Lu W.L."/>
            <person name="Hu X."/>
            <person name="Xi Y.X."/>
            <person name="Zou S.Y."/>
            <person name="Wei Q.J."/>
            <person name="Lin Z.L."/>
            <person name="Gong L."/>
            <person name="Gai X.T."/>
            <person name="Zhang L.Q."/>
            <person name="Li J.Y."/>
            <person name="Jin Y."/>
            <person name="Xia Z.Y."/>
        </authorList>
    </citation>
    <scope>NUCLEOTIDE SEQUENCE [LARGE SCALE GENOMIC DNA]</scope>
    <source>
        <strain evidence="2">21YRMH01-3</strain>
    </source>
</reference>
<evidence type="ECO:0000313" key="2">
    <source>
        <dbReference type="Proteomes" id="UP001162793"/>
    </source>
</evidence>
<dbReference type="Proteomes" id="UP001162793">
    <property type="component" value="Unassembled WGS sequence"/>
</dbReference>
<dbReference type="EMBL" id="JAMYWC010000004">
    <property type="protein sequence ID" value="MCP1173753.1"/>
    <property type="molecule type" value="Genomic_DNA"/>
</dbReference>
<keyword evidence="2" id="KW-1185">Reference proteome</keyword>
<comment type="caution">
    <text evidence="1">The sequence shown here is derived from an EMBL/GenBank/DDBJ whole genome shotgun (WGS) entry which is preliminary data.</text>
</comment>
<organism evidence="1 2">
    <name type="scientific">Ralstonia chuxiongensis</name>
    <dbReference type="NCBI Taxonomy" id="2957504"/>
    <lineage>
        <taxon>Bacteria</taxon>
        <taxon>Pseudomonadati</taxon>
        <taxon>Pseudomonadota</taxon>
        <taxon>Betaproteobacteria</taxon>
        <taxon>Burkholderiales</taxon>
        <taxon>Burkholderiaceae</taxon>
        <taxon>Ralstonia</taxon>
    </lineage>
</organism>
<dbReference type="RefSeq" id="WP_253538399.1">
    <property type="nucleotide sequence ID" value="NZ_JAMYWC010000004.1"/>
</dbReference>
<protein>
    <submittedName>
        <fullName evidence="1">Uncharacterized protein</fullName>
    </submittedName>
</protein>
<sequence>MSRNNPIPVRLRDKFKAHMEANDFDDLPDGAWFANLETAAQQFIDKHHLRFADNNSAAHQYIRMLEST</sequence>
<accession>A0AA41WVU6</accession>
<name>A0AA41WVU6_9RALS</name>
<dbReference type="AlphaFoldDB" id="A0AA41WVU6"/>